<feature type="region of interest" description="Disordered" evidence="1">
    <location>
        <begin position="15"/>
        <end position="34"/>
    </location>
</feature>
<sequence length="135" mass="14639">MAGYSSTPLERKLGLVSASGTAPPRTAVVHPPDDYERLLPDHAPERDGTGEVEWLHAFFVDAAAMEAEFPGLRDRITTAGQLWISWPKKASGVATTLTENIVREIGLAAGLVDVKVAAVDETWSGLKFVRRLADR</sequence>
<gene>
    <name evidence="2" type="ORF">M6D93_13455</name>
</gene>
<reference evidence="2" key="2">
    <citation type="submission" date="2022-05" db="EMBL/GenBank/DDBJ databases">
        <authorList>
            <person name="Kim J.-S."/>
            <person name="Lee K."/>
            <person name="Suh M."/>
            <person name="Eom M."/>
            <person name="Kim J.-S."/>
            <person name="Kim D.-S."/>
            <person name="Ko S.-H."/>
            <person name="Shin Y."/>
            <person name="Lee J.-S."/>
        </authorList>
    </citation>
    <scope>NUCLEOTIDE SEQUENCE</scope>
    <source>
        <strain evidence="2">N237</strain>
    </source>
</reference>
<name>A0ABY4QUH4_9ACTN</name>
<dbReference type="RefSeq" id="WP_249769796.1">
    <property type="nucleotide sequence ID" value="NZ_CP097332.1"/>
</dbReference>
<keyword evidence="3" id="KW-1185">Reference proteome</keyword>
<evidence type="ECO:0000313" key="2">
    <source>
        <dbReference type="EMBL" id="UQX87303.1"/>
    </source>
</evidence>
<evidence type="ECO:0000256" key="1">
    <source>
        <dbReference type="SAM" id="MobiDB-lite"/>
    </source>
</evidence>
<protein>
    <recommendedName>
        <fullName evidence="4">DUF3052 domain-containing protein</fullName>
    </recommendedName>
</protein>
<organism evidence="2 3">
    <name type="scientific">Jatrophihabitans telluris</name>
    <dbReference type="NCBI Taxonomy" id="2038343"/>
    <lineage>
        <taxon>Bacteria</taxon>
        <taxon>Bacillati</taxon>
        <taxon>Actinomycetota</taxon>
        <taxon>Actinomycetes</taxon>
        <taxon>Jatrophihabitantales</taxon>
        <taxon>Jatrophihabitantaceae</taxon>
        <taxon>Jatrophihabitans</taxon>
    </lineage>
</organism>
<reference evidence="2" key="1">
    <citation type="journal article" date="2018" name="Int. J. Syst. Evol. Microbiol.">
        <title>Jatrophihabitans telluris sp. nov., isolated from sediment soil of lava forest wetlands and the emended description of the genus Jatrophihabitans.</title>
        <authorList>
            <person name="Lee K.C."/>
            <person name="Suh M.K."/>
            <person name="Eom M.K."/>
            <person name="Kim K.K."/>
            <person name="Kim J.S."/>
            <person name="Kim D.S."/>
            <person name="Ko S.H."/>
            <person name="Shin Y.K."/>
            <person name="Lee J.S."/>
        </authorList>
    </citation>
    <scope>NUCLEOTIDE SEQUENCE</scope>
    <source>
        <strain evidence="2">N237</strain>
    </source>
</reference>
<proteinExistence type="predicted"/>
<evidence type="ECO:0008006" key="4">
    <source>
        <dbReference type="Google" id="ProtNLM"/>
    </source>
</evidence>
<evidence type="ECO:0000313" key="3">
    <source>
        <dbReference type="Proteomes" id="UP001056336"/>
    </source>
</evidence>
<dbReference type="EMBL" id="CP097332">
    <property type="protein sequence ID" value="UQX87303.1"/>
    <property type="molecule type" value="Genomic_DNA"/>
</dbReference>
<dbReference type="Proteomes" id="UP001056336">
    <property type="component" value="Chromosome"/>
</dbReference>
<accession>A0ABY4QUH4</accession>